<sequence length="54" mass="6041">MSMIIIAVSLDYWLDGAQNTSDSELIEDAKATAELQRIVTLMYADIAKEKFFIG</sequence>
<dbReference type="Proteomes" id="UP001200271">
    <property type="component" value="Unassembled WGS sequence"/>
</dbReference>
<accession>A0AAW4YCP4</accession>
<comment type="caution">
    <text evidence="1">The sequence shown here is derived from an EMBL/GenBank/DDBJ whole genome shotgun (WGS) entry which is preliminary data.</text>
</comment>
<reference evidence="1" key="1">
    <citation type="journal article" date="2021" name="Front Med (Lausanne)">
        <title>The Prevalence and Determinants of Fusidic Acid Resistance Among Methicillin-Resistant Staphylococcus aureus Clinical Isolates in China.</title>
        <authorList>
            <person name="Zhao H."/>
            <person name="Wang X."/>
            <person name="Wang B."/>
            <person name="Xu Y."/>
            <person name="Rao L."/>
            <person name="Wan B."/>
            <person name="Guo Y."/>
            <person name="Wu X."/>
            <person name="Yu J."/>
            <person name="Chen L."/>
            <person name="Li M."/>
            <person name="Yu F."/>
        </authorList>
    </citation>
    <scope>NUCLEOTIDE SEQUENCE</scope>
    <source>
        <strain evidence="1">NC-4</strain>
    </source>
</reference>
<name>A0AAW4YCP4_STAAU</name>
<reference evidence="1" key="2">
    <citation type="submission" date="2023-08" db="EMBL/GenBank/DDBJ databases">
        <authorList>
            <person name="Zhao H."/>
            <person name="Wang X."/>
        </authorList>
    </citation>
    <scope>NUCLEOTIDE SEQUENCE</scope>
    <source>
        <strain evidence="1">NC-4</strain>
    </source>
</reference>
<protein>
    <submittedName>
        <fullName evidence="1">Uncharacterized protein</fullName>
    </submittedName>
</protein>
<evidence type="ECO:0000313" key="1">
    <source>
        <dbReference type="EMBL" id="MCE3364063.1"/>
    </source>
</evidence>
<dbReference type="EMBL" id="JAIUEN010000504">
    <property type="protein sequence ID" value="MCE3364063.1"/>
    <property type="molecule type" value="Genomic_DNA"/>
</dbReference>
<evidence type="ECO:0000313" key="2">
    <source>
        <dbReference type="Proteomes" id="UP001200271"/>
    </source>
</evidence>
<proteinExistence type="predicted"/>
<organism evidence="1 2">
    <name type="scientific">Staphylococcus aureus</name>
    <dbReference type="NCBI Taxonomy" id="1280"/>
    <lineage>
        <taxon>Bacteria</taxon>
        <taxon>Bacillati</taxon>
        <taxon>Bacillota</taxon>
        <taxon>Bacilli</taxon>
        <taxon>Bacillales</taxon>
        <taxon>Staphylococcaceae</taxon>
        <taxon>Staphylococcus</taxon>
    </lineage>
</organism>
<gene>
    <name evidence="1" type="ORF">LB359_17685</name>
</gene>
<dbReference type="AlphaFoldDB" id="A0AAW4YCP4"/>